<sequence length="365" mass="41182">MFSFAKKEPEAPPIDPTQVLAEAQECLKESDFDGALEKFDLLCSLTVQSPLPLLSRATCRLQLKRYEGVLEDCEKVLKFLNSDIEGHTEEGCTTVHSLALLRMAKAHKELGNLDSAKSSLMRKNAIEHRLGRDRVDDADEDTDNMAEKEQQTAEEWKEKGNVEYKKENWTLALEYYKNGLGYDMYNAKLHSNTCMSLVKLKRWSQALKHADQCIALEPTWVKGYYMKGLILSSESKIEQARDVLRQAAQMEPANAQIKALLEEVTARVDYVESRLRRRKAPKEEKEPGEQQQPDQGQAAEDSGNDDERPVEDVDSDEEYCEDGSCRTPRKIKLKVTRADILSTAMELAAAAAGVAVVWWFVTSSG</sequence>
<dbReference type="PROSITE" id="PS50005">
    <property type="entry name" value="TPR"/>
    <property type="match status" value="1"/>
</dbReference>
<evidence type="ECO:0000313" key="7">
    <source>
        <dbReference type="Proteomes" id="UP001150907"/>
    </source>
</evidence>
<dbReference type="SUPFAM" id="SSF48452">
    <property type="entry name" value="TPR-like"/>
    <property type="match status" value="2"/>
</dbReference>
<feature type="compositionally biased region" description="Acidic residues" evidence="4">
    <location>
        <begin position="312"/>
        <end position="321"/>
    </location>
</feature>
<keyword evidence="5" id="KW-1133">Transmembrane helix</keyword>
<keyword evidence="3" id="KW-0175">Coiled coil</keyword>
<dbReference type="OrthoDB" id="2423701at2759"/>
<dbReference type="Gene3D" id="1.25.40.10">
    <property type="entry name" value="Tetratricopeptide repeat domain"/>
    <property type="match status" value="2"/>
</dbReference>
<evidence type="ECO:0000256" key="1">
    <source>
        <dbReference type="ARBA" id="ARBA00022803"/>
    </source>
</evidence>
<feature type="transmembrane region" description="Helical" evidence="5">
    <location>
        <begin position="340"/>
        <end position="361"/>
    </location>
</feature>
<protein>
    <submittedName>
        <fullName evidence="6">Uncharacterized protein</fullName>
    </submittedName>
</protein>
<comment type="caution">
    <text evidence="6">The sequence shown here is derived from an EMBL/GenBank/DDBJ whole genome shotgun (WGS) entry which is preliminary data.</text>
</comment>
<dbReference type="InterPro" id="IPR019734">
    <property type="entry name" value="TPR_rpt"/>
</dbReference>
<evidence type="ECO:0000256" key="4">
    <source>
        <dbReference type="SAM" id="MobiDB-lite"/>
    </source>
</evidence>
<evidence type="ECO:0000256" key="3">
    <source>
        <dbReference type="SAM" id="Coils"/>
    </source>
</evidence>
<dbReference type="SMART" id="SM00028">
    <property type="entry name" value="TPR"/>
    <property type="match status" value="5"/>
</dbReference>
<reference evidence="6" key="1">
    <citation type="submission" date="2022-07" db="EMBL/GenBank/DDBJ databases">
        <title>Phylogenomic reconstructions and comparative analyses of Kickxellomycotina fungi.</title>
        <authorList>
            <person name="Reynolds N.K."/>
            <person name="Stajich J.E."/>
            <person name="Barry K."/>
            <person name="Grigoriev I.V."/>
            <person name="Crous P."/>
            <person name="Smith M.E."/>
        </authorList>
    </citation>
    <scope>NUCLEOTIDE SEQUENCE</scope>
    <source>
        <strain evidence="6">IMI 214461</strain>
    </source>
</reference>
<feature type="compositionally biased region" description="Low complexity" evidence="4">
    <location>
        <begin position="289"/>
        <end position="301"/>
    </location>
</feature>
<accession>A0A9W8EK97</accession>
<keyword evidence="5" id="KW-0472">Membrane</keyword>
<feature type="coiled-coil region" evidence="3">
    <location>
        <begin position="63"/>
        <end position="90"/>
    </location>
</feature>
<dbReference type="PANTHER" id="PTHR46423">
    <property type="entry name" value="RNA POLYMERASE II-ASSOCIATED PROTEIN 3"/>
    <property type="match status" value="1"/>
</dbReference>
<feature type="region of interest" description="Disordered" evidence="4">
    <location>
        <begin position="275"/>
        <end position="324"/>
    </location>
</feature>
<dbReference type="EMBL" id="JANBQF010000009">
    <property type="protein sequence ID" value="KAJ2008196.1"/>
    <property type="molecule type" value="Genomic_DNA"/>
</dbReference>
<dbReference type="InterPro" id="IPR051966">
    <property type="entry name" value="RPAP3"/>
</dbReference>
<name>A0A9W8EK97_9FUNG</name>
<dbReference type="AlphaFoldDB" id="A0A9W8EK97"/>
<evidence type="ECO:0000256" key="5">
    <source>
        <dbReference type="SAM" id="Phobius"/>
    </source>
</evidence>
<feature type="repeat" description="TPR" evidence="2">
    <location>
        <begin position="221"/>
        <end position="254"/>
    </location>
</feature>
<dbReference type="Proteomes" id="UP001150907">
    <property type="component" value="Unassembled WGS sequence"/>
</dbReference>
<gene>
    <name evidence="6" type="ORF">H4R26_000316</name>
</gene>
<keyword evidence="1 2" id="KW-0802">TPR repeat</keyword>
<keyword evidence="7" id="KW-1185">Reference proteome</keyword>
<evidence type="ECO:0000313" key="6">
    <source>
        <dbReference type="EMBL" id="KAJ2008196.1"/>
    </source>
</evidence>
<dbReference type="InterPro" id="IPR011990">
    <property type="entry name" value="TPR-like_helical_dom_sf"/>
</dbReference>
<keyword evidence="5" id="KW-0812">Transmembrane</keyword>
<dbReference type="GO" id="GO:0101031">
    <property type="term" value="C:protein folding chaperone complex"/>
    <property type="evidence" value="ECO:0007669"/>
    <property type="project" value="TreeGrafter"/>
</dbReference>
<proteinExistence type="predicted"/>
<evidence type="ECO:0000256" key="2">
    <source>
        <dbReference type="PROSITE-ProRule" id="PRU00339"/>
    </source>
</evidence>
<organism evidence="6 7">
    <name type="scientific">Coemansia thaxteri</name>
    <dbReference type="NCBI Taxonomy" id="2663907"/>
    <lineage>
        <taxon>Eukaryota</taxon>
        <taxon>Fungi</taxon>
        <taxon>Fungi incertae sedis</taxon>
        <taxon>Zoopagomycota</taxon>
        <taxon>Kickxellomycotina</taxon>
        <taxon>Kickxellomycetes</taxon>
        <taxon>Kickxellales</taxon>
        <taxon>Kickxellaceae</taxon>
        <taxon>Coemansia</taxon>
    </lineage>
</organism>
<dbReference type="PANTHER" id="PTHR46423:SF1">
    <property type="entry name" value="RNA POLYMERASE II-ASSOCIATED PROTEIN 3"/>
    <property type="match status" value="1"/>
</dbReference>